<dbReference type="RefSeq" id="WP_136349504.1">
    <property type="nucleotide sequence ID" value="NZ_SSOC01000006.1"/>
</dbReference>
<evidence type="ECO:0000256" key="8">
    <source>
        <dbReference type="SAM" id="MobiDB-lite"/>
    </source>
</evidence>
<dbReference type="InterPro" id="IPR036388">
    <property type="entry name" value="WH-like_DNA-bd_sf"/>
</dbReference>
<dbReference type="GO" id="GO:0003700">
    <property type="term" value="F:DNA-binding transcription factor activity"/>
    <property type="evidence" value="ECO:0007669"/>
    <property type="project" value="InterPro"/>
</dbReference>
<keyword evidence="4" id="KW-0805">Transcription regulation</keyword>
<evidence type="ECO:0000256" key="5">
    <source>
        <dbReference type="ARBA" id="ARBA00023125"/>
    </source>
</evidence>
<organism evidence="9 10">
    <name type="scientific">Pseudothauera nasutitermitis</name>
    <dbReference type="NCBI Taxonomy" id="2565930"/>
    <lineage>
        <taxon>Bacteria</taxon>
        <taxon>Pseudomonadati</taxon>
        <taxon>Pseudomonadota</taxon>
        <taxon>Betaproteobacteria</taxon>
        <taxon>Rhodocyclales</taxon>
        <taxon>Zoogloeaceae</taxon>
        <taxon>Pseudothauera</taxon>
    </lineage>
</organism>
<comment type="similarity">
    <text evidence="1">Belongs to the Fur family.</text>
</comment>
<comment type="caution">
    <text evidence="9">The sequence shown here is derived from an EMBL/GenBank/DDBJ whole genome shotgun (WGS) entry which is preliminary data.</text>
</comment>
<evidence type="ECO:0000256" key="1">
    <source>
        <dbReference type="ARBA" id="ARBA00007957"/>
    </source>
</evidence>
<evidence type="ECO:0000256" key="7">
    <source>
        <dbReference type="PIRSR" id="PIRSR602481-1"/>
    </source>
</evidence>
<evidence type="ECO:0000256" key="6">
    <source>
        <dbReference type="ARBA" id="ARBA00023163"/>
    </source>
</evidence>
<evidence type="ECO:0000256" key="2">
    <source>
        <dbReference type="ARBA" id="ARBA00022491"/>
    </source>
</evidence>
<evidence type="ECO:0000256" key="4">
    <source>
        <dbReference type="ARBA" id="ARBA00023015"/>
    </source>
</evidence>
<dbReference type="PANTHER" id="PTHR33202">
    <property type="entry name" value="ZINC UPTAKE REGULATION PROTEIN"/>
    <property type="match status" value="1"/>
</dbReference>
<dbReference type="Gene3D" id="3.30.1490.190">
    <property type="match status" value="1"/>
</dbReference>
<feature type="binding site" evidence="7">
    <location>
        <position position="113"/>
    </location>
    <ligand>
        <name>Zn(2+)</name>
        <dbReference type="ChEBI" id="CHEBI:29105"/>
    </ligand>
</feature>
<dbReference type="Pfam" id="PF01475">
    <property type="entry name" value="FUR"/>
    <property type="match status" value="1"/>
</dbReference>
<keyword evidence="10" id="KW-1185">Reference proteome</keyword>
<feature type="region of interest" description="Disordered" evidence="8">
    <location>
        <begin position="1"/>
        <end position="20"/>
    </location>
</feature>
<dbReference type="GO" id="GO:0045892">
    <property type="term" value="P:negative regulation of DNA-templated transcription"/>
    <property type="evidence" value="ECO:0007669"/>
    <property type="project" value="TreeGrafter"/>
</dbReference>
<dbReference type="GO" id="GO:0008270">
    <property type="term" value="F:zinc ion binding"/>
    <property type="evidence" value="ECO:0007669"/>
    <property type="project" value="TreeGrafter"/>
</dbReference>
<dbReference type="EMBL" id="SSOC01000006">
    <property type="protein sequence ID" value="THF63024.1"/>
    <property type="molecule type" value="Genomic_DNA"/>
</dbReference>
<dbReference type="AlphaFoldDB" id="A0A4S4AT32"/>
<feature type="binding site" evidence="7">
    <location>
        <position position="147"/>
    </location>
    <ligand>
        <name>Zn(2+)</name>
        <dbReference type="ChEBI" id="CHEBI:29105"/>
    </ligand>
</feature>
<evidence type="ECO:0000256" key="3">
    <source>
        <dbReference type="ARBA" id="ARBA00022833"/>
    </source>
</evidence>
<keyword evidence="6" id="KW-0804">Transcription</keyword>
<dbReference type="InterPro" id="IPR036390">
    <property type="entry name" value="WH_DNA-bd_sf"/>
</dbReference>
<keyword evidence="3 7" id="KW-0862">Zinc</keyword>
<sequence length="157" mass="17010">MIANPDTAHSHPAAPDAPSARELITARGGRVTRTRVAVLDVLRSAPRPLNHDQIAAELEAAGEQHDRVTLYRALDWLVEQGIATRVAGSDRAWKFELVRDTGHRHAHFHCQRCGRVLCLDEVEPALAGALPAGFRLEQAELVLHGACADCTAPPPTP</sequence>
<dbReference type="OrthoDB" id="8659436at2"/>
<protein>
    <submittedName>
        <fullName evidence="9">Transcriptional repressor</fullName>
    </submittedName>
</protein>
<keyword evidence="5" id="KW-0238">DNA-binding</keyword>
<dbReference type="Proteomes" id="UP000308430">
    <property type="component" value="Unassembled WGS sequence"/>
</dbReference>
<keyword evidence="7" id="KW-0479">Metal-binding</keyword>
<dbReference type="SUPFAM" id="SSF46785">
    <property type="entry name" value="Winged helix' DNA-binding domain"/>
    <property type="match status" value="1"/>
</dbReference>
<accession>A0A4S4AT32</accession>
<name>A0A4S4AT32_9RHOO</name>
<dbReference type="GO" id="GO:0000976">
    <property type="term" value="F:transcription cis-regulatory region binding"/>
    <property type="evidence" value="ECO:0007669"/>
    <property type="project" value="TreeGrafter"/>
</dbReference>
<dbReference type="PANTHER" id="PTHR33202:SF7">
    <property type="entry name" value="FERRIC UPTAKE REGULATION PROTEIN"/>
    <property type="match status" value="1"/>
</dbReference>
<dbReference type="Gene3D" id="1.10.10.10">
    <property type="entry name" value="Winged helix-like DNA-binding domain superfamily/Winged helix DNA-binding domain"/>
    <property type="match status" value="1"/>
</dbReference>
<feature type="binding site" evidence="7">
    <location>
        <position position="110"/>
    </location>
    <ligand>
        <name>Zn(2+)</name>
        <dbReference type="ChEBI" id="CHEBI:29105"/>
    </ligand>
</feature>
<evidence type="ECO:0000313" key="10">
    <source>
        <dbReference type="Proteomes" id="UP000308430"/>
    </source>
</evidence>
<proteinExistence type="inferred from homology"/>
<keyword evidence="2" id="KW-0678">Repressor</keyword>
<comment type="cofactor">
    <cofactor evidence="7">
        <name>Zn(2+)</name>
        <dbReference type="ChEBI" id="CHEBI:29105"/>
    </cofactor>
    <text evidence="7">Binds 1 zinc ion per subunit.</text>
</comment>
<dbReference type="InterPro" id="IPR002481">
    <property type="entry name" value="FUR"/>
</dbReference>
<dbReference type="GO" id="GO:1900376">
    <property type="term" value="P:regulation of secondary metabolite biosynthetic process"/>
    <property type="evidence" value="ECO:0007669"/>
    <property type="project" value="TreeGrafter"/>
</dbReference>
<gene>
    <name evidence="9" type="ORF">E6C76_17355</name>
</gene>
<dbReference type="InterPro" id="IPR043135">
    <property type="entry name" value="Fur_C"/>
</dbReference>
<feature type="binding site" evidence="7">
    <location>
        <position position="150"/>
    </location>
    <ligand>
        <name>Zn(2+)</name>
        <dbReference type="ChEBI" id="CHEBI:29105"/>
    </ligand>
</feature>
<evidence type="ECO:0000313" key="9">
    <source>
        <dbReference type="EMBL" id="THF63024.1"/>
    </source>
</evidence>
<reference evidence="9 10" key="1">
    <citation type="submission" date="2019-04" db="EMBL/GenBank/DDBJ databases">
        <title>Azoarcus nasutitermitis sp. nov. isolated from termite nest.</title>
        <authorList>
            <person name="Lin S.-Y."/>
            <person name="Hameed A."/>
            <person name="Hsu Y.-H."/>
            <person name="Young C.-C."/>
        </authorList>
    </citation>
    <scope>NUCLEOTIDE SEQUENCE [LARGE SCALE GENOMIC DNA]</scope>
    <source>
        <strain evidence="9 10">CC-YHH838</strain>
    </source>
</reference>